<dbReference type="EMBL" id="JAEUAX010000005">
    <property type="protein sequence ID" value="MBW9110464.1"/>
    <property type="molecule type" value="Genomic_DNA"/>
</dbReference>
<evidence type="ECO:0000256" key="2">
    <source>
        <dbReference type="ARBA" id="ARBA00023125"/>
    </source>
</evidence>
<keyword evidence="2 5" id="KW-0238">DNA-binding</keyword>
<keyword evidence="1" id="KW-0805">Transcription regulation</keyword>
<protein>
    <submittedName>
        <fullName evidence="5">LacI family DNA-binding transcriptional regulator</fullName>
    </submittedName>
</protein>
<proteinExistence type="predicted"/>
<dbReference type="GO" id="GO:0003677">
    <property type="term" value="F:DNA binding"/>
    <property type="evidence" value="ECO:0007669"/>
    <property type="project" value="UniProtKB-KW"/>
</dbReference>
<evidence type="ECO:0000259" key="4">
    <source>
        <dbReference type="Pfam" id="PF00532"/>
    </source>
</evidence>
<evidence type="ECO:0000313" key="6">
    <source>
        <dbReference type="Proteomes" id="UP000777440"/>
    </source>
</evidence>
<dbReference type="Gene3D" id="3.40.50.2300">
    <property type="match status" value="2"/>
</dbReference>
<organism evidence="5 6">
    <name type="scientific">Microbacterium ureisolvens</name>
    <dbReference type="NCBI Taxonomy" id="2781186"/>
    <lineage>
        <taxon>Bacteria</taxon>
        <taxon>Bacillati</taxon>
        <taxon>Actinomycetota</taxon>
        <taxon>Actinomycetes</taxon>
        <taxon>Micrococcales</taxon>
        <taxon>Microbacteriaceae</taxon>
        <taxon>Microbacterium</taxon>
    </lineage>
</organism>
<keyword evidence="6" id="KW-1185">Reference proteome</keyword>
<accession>A0ABS7I032</accession>
<dbReference type="InterPro" id="IPR028082">
    <property type="entry name" value="Peripla_BP_I"/>
</dbReference>
<gene>
    <name evidence="5" type="ORF">JNB61_11835</name>
</gene>
<dbReference type="Pfam" id="PF00532">
    <property type="entry name" value="Peripla_BP_1"/>
    <property type="match status" value="1"/>
</dbReference>
<sequence>MSYALHGLPGVSESVRKHILDTADALGFVRPELHPTSHRIIGLILSDIANPFYPEISVAFTEAARRRGYEVFLAHTKDDEESVAEALDAMLDRHVDGVAMTVARSDTAEAVRRLRRAHVPLVQISRSFSGVDADFVGIDDDAAGRAMMRHVLEHRPDQIGIVVGPRTSSASAAREAAFIDEARAAGIAIDPRRRVNAPLTIAGGRMAAEHLLGLERPPTFIVCGSDVLALGAMSLALAMGLDVPGNVAVSGFDGIELAATPMIDLTGVVQPRRTMASRAVELLIDRVERTTHHPTRLTVPFSLRIGRSCGCQTTPTDKRNSP</sequence>
<dbReference type="Proteomes" id="UP000777440">
    <property type="component" value="Unassembled WGS sequence"/>
</dbReference>
<feature type="domain" description="Periplasmic binding protein/LacI sugar binding" evidence="4">
    <location>
        <begin position="41"/>
        <end position="302"/>
    </location>
</feature>
<dbReference type="PANTHER" id="PTHR30146:SF109">
    <property type="entry name" value="HTH-TYPE TRANSCRIPTIONAL REGULATOR GALS"/>
    <property type="match status" value="1"/>
</dbReference>
<keyword evidence="3" id="KW-0804">Transcription</keyword>
<dbReference type="CDD" id="cd06267">
    <property type="entry name" value="PBP1_LacI_sugar_binding-like"/>
    <property type="match status" value="1"/>
</dbReference>
<dbReference type="InterPro" id="IPR001761">
    <property type="entry name" value="Peripla_BP/Lac1_sug-bd_dom"/>
</dbReference>
<dbReference type="SUPFAM" id="SSF53822">
    <property type="entry name" value="Periplasmic binding protein-like I"/>
    <property type="match status" value="1"/>
</dbReference>
<reference evidence="5 6" key="1">
    <citation type="journal article" date="2021" name="MBio">
        <title>Poor Competitiveness of Bradyrhizobium in Pigeon Pea Root Colonization in Indian Soils.</title>
        <authorList>
            <person name="Chalasani D."/>
            <person name="Basu A."/>
            <person name="Pullabhotla S.V.S.R.N."/>
            <person name="Jorrin B."/>
            <person name="Neal A.L."/>
            <person name="Poole P.S."/>
            <person name="Podile A.R."/>
            <person name="Tkacz A."/>
        </authorList>
    </citation>
    <scope>NUCLEOTIDE SEQUENCE [LARGE SCALE GENOMIC DNA]</scope>
    <source>
        <strain evidence="5 6">HU12</strain>
    </source>
</reference>
<evidence type="ECO:0000313" key="5">
    <source>
        <dbReference type="EMBL" id="MBW9110464.1"/>
    </source>
</evidence>
<name>A0ABS7I032_9MICO</name>
<evidence type="ECO:0000256" key="3">
    <source>
        <dbReference type="ARBA" id="ARBA00023163"/>
    </source>
</evidence>
<evidence type="ECO:0000256" key="1">
    <source>
        <dbReference type="ARBA" id="ARBA00023015"/>
    </source>
</evidence>
<comment type="caution">
    <text evidence="5">The sequence shown here is derived from an EMBL/GenBank/DDBJ whole genome shotgun (WGS) entry which is preliminary data.</text>
</comment>
<dbReference type="PANTHER" id="PTHR30146">
    <property type="entry name" value="LACI-RELATED TRANSCRIPTIONAL REPRESSOR"/>
    <property type="match status" value="1"/>
</dbReference>